<dbReference type="RefSeq" id="WP_137830718.1">
    <property type="nucleotide sequence ID" value="NZ_BPRE01000010.1"/>
</dbReference>
<name>A0ABQ4UX64_9HYPH</name>
<dbReference type="Pfam" id="PF01478">
    <property type="entry name" value="Peptidase_A24"/>
    <property type="match status" value="1"/>
</dbReference>
<keyword evidence="1" id="KW-0812">Transmembrane</keyword>
<evidence type="ECO:0000256" key="1">
    <source>
        <dbReference type="SAM" id="Phobius"/>
    </source>
</evidence>
<feature type="domain" description="Prepilin type IV endopeptidase peptidase" evidence="2">
    <location>
        <begin position="41"/>
        <end position="155"/>
    </location>
</feature>
<keyword evidence="1" id="KW-0472">Membrane</keyword>
<sequence>MARPVTADDYGPACLLLTGVGALAVQVWGTGSLGLTAAGTVLALLVARIAWQDLTDFTIPDSATLALAILGAIWRMATAGASGESVTEELTLLALDGPLCFGALLILREVYFRRRGYDGIGLGDVKLAAAGGILVGTGGFAWCLFGASLVGIGLLVGRRALAVSGGGGSEERLAFGAVLAPALALGWLAAAIPAG</sequence>
<reference evidence="3" key="2">
    <citation type="submission" date="2021-08" db="EMBL/GenBank/DDBJ databases">
        <authorList>
            <person name="Tani A."/>
            <person name="Ola A."/>
            <person name="Ogura Y."/>
            <person name="Katsura K."/>
            <person name="Hayashi T."/>
        </authorList>
    </citation>
    <scope>NUCLEOTIDE SEQUENCE</scope>
    <source>
        <strain evidence="3">DSM 14458</strain>
    </source>
</reference>
<evidence type="ECO:0000313" key="3">
    <source>
        <dbReference type="EMBL" id="GJE76683.1"/>
    </source>
</evidence>
<feature type="transmembrane region" description="Helical" evidence="1">
    <location>
        <begin position="59"/>
        <end position="78"/>
    </location>
</feature>
<proteinExistence type="predicted"/>
<keyword evidence="4" id="KW-1185">Reference proteome</keyword>
<dbReference type="Gene3D" id="1.20.120.1220">
    <property type="match status" value="1"/>
</dbReference>
<gene>
    <name evidence="3" type="ORF">BGCPKDLD_3281</name>
</gene>
<comment type="caution">
    <text evidence="3">The sequence shown here is derived from an EMBL/GenBank/DDBJ whole genome shotgun (WGS) entry which is preliminary data.</text>
</comment>
<feature type="transmembrane region" description="Helical" evidence="1">
    <location>
        <begin position="173"/>
        <end position="192"/>
    </location>
</feature>
<dbReference type="Proteomes" id="UP001055093">
    <property type="component" value="Unassembled WGS sequence"/>
</dbReference>
<reference evidence="3" key="1">
    <citation type="journal article" date="2021" name="Front. Microbiol.">
        <title>Comprehensive Comparative Genomics and Phenotyping of Methylobacterium Species.</title>
        <authorList>
            <person name="Alessa O."/>
            <person name="Ogura Y."/>
            <person name="Fujitani Y."/>
            <person name="Takami H."/>
            <person name="Hayashi T."/>
            <person name="Sahin N."/>
            <person name="Tani A."/>
        </authorList>
    </citation>
    <scope>NUCLEOTIDE SEQUENCE</scope>
    <source>
        <strain evidence="3">DSM 14458</strain>
    </source>
</reference>
<organism evidence="3 4">
    <name type="scientific">Methylorubrum suomiense</name>
    <dbReference type="NCBI Taxonomy" id="144191"/>
    <lineage>
        <taxon>Bacteria</taxon>
        <taxon>Pseudomonadati</taxon>
        <taxon>Pseudomonadota</taxon>
        <taxon>Alphaproteobacteria</taxon>
        <taxon>Hyphomicrobiales</taxon>
        <taxon>Methylobacteriaceae</taxon>
        <taxon>Methylorubrum</taxon>
    </lineage>
</organism>
<evidence type="ECO:0000313" key="4">
    <source>
        <dbReference type="Proteomes" id="UP001055093"/>
    </source>
</evidence>
<feature type="transmembrane region" description="Helical" evidence="1">
    <location>
        <begin position="127"/>
        <end position="153"/>
    </location>
</feature>
<evidence type="ECO:0000259" key="2">
    <source>
        <dbReference type="Pfam" id="PF01478"/>
    </source>
</evidence>
<feature type="transmembrane region" description="Helical" evidence="1">
    <location>
        <begin position="90"/>
        <end position="107"/>
    </location>
</feature>
<dbReference type="EMBL" id="BPRE01000010">
    <property type="protein sequence ID" value="GJE76683.1"/>
    <property type="molecule type" value="Genomic_DNA"/>
</dbReference>
<accession>A0ABQ4UX64</accession>
<protein>
    <recommendedName>
        <fullName evidence="2">Prepilin type IV endopeptidase peptidase domain-containing protein</fullName>
    </recommendedName>
</protein>
<keyword evidence="1" id="KW-1133">Transmembrane helix</keyword>
<dbReference type="InterPro" id="IPR000045">
    <property type="entry name" value="Prepilin_IV_endopep_pep"/>
</dbReference>
<feature type="transmembrane region" description="Helical" evidence="1">
    <location>
        <begin position="25"/>
        <end position="47"/>
    </location>
</feature>